<dbReference type="InterPro" id="IPR052980">
    <property type="entry name" value="Crinkler_effector"/>
</dbReference>
<dbReference type="PANTHER" id="PTHR33129">
    <property type="entry name" value="PROTEIN KINASE DOMAIN-CONTAINING PROTEIN-RELATED"/>
    <property type="match status" value="1"/>
</dbReference>
<keyword evidence="2" id="KW-1185">Reference proteome</keyword>
<comment type="caution">
    <text evidence="1">The sequence shown here is derived from an EMBL/GenBank/DDBJ whole genome shotgun (WGS) entry which is preliminary data.</text>
</comment>
<name>A0A9N9GRN9_FUNMO</name>
<evidence type="ECO:0000313" key="2">
    <source>
        <dbReference type="Proteomes" id="UP000789375"/>
    </source>
</evidence>
<reference evidence="1" key="1">
    <citation type="submission" date="2021-06" db="EMBL/GenBank/DDBJ databases">
        <authorList>
            <person name="Kallberg Y."/>
            <person name="Tangrot J."/>
            <person name="Rosling A."/>
        </authorList>
    </citation>
    <scope>NUCLEOTIDE SEQUENCE</scope>
    <source>
        <strain evidence="1">87-6 pot B 2015</strain>
    </source>
</reference>
<feature type="non-terminal residue" evidence="1">
    <location>
        <position position="206"/>
    </location>
</feature>
<dbReference type="AlphaFoldDB" id="A0A9N9GRN9"/>
<sequence>KAIIGDFAKQWCRELFMPTWNEYELKDCWNYLYKEKLTLKFLRDKFEICGGIARWIFTMSLEVEMDIEKAIKTVKSEILYHQGQILAGDEYTHKLIYIHINIEKMEEKIFDNIKEIQERVKYFRSTSKTFERIDSYAHPNNLFQVTVSRKHSIKQDGLRAIKDILDENYCVKIYFVLLREIFKTFKRKQSYENKGKERYSTLGFLI</sequence>
<proteinExistence type="predicted"/>
<protein>
    <submittedName>
        <fullName evidence="1">13109_t:CDS:1</fullName>
    </submittedName>
</protein>
<accession>A0A9N9GRN9</accession>
<gene>
    <name evidence="1" type="ORF">FMOSSE_LOCUS10006</name>
</gene>
<dbReference type="Proteomes" id="UP000789375">
    <property type="component" value="Unassembled WGS sequence"/>
</dbReference>
<dbReference type="PANTHER" id="PTHR33129:SF1">
    <property type="entry name" value="ATP-BINDING PROTEIN"/>
    <property type="match status" value="1"/>
</dbReference>
<dbReference type="EMBL" id="CAJVPP010003131">
    <property type="protein sequence ID" value="CAG8621398.1"/>
    <property type="molecule type" value="Genomic_DNA"/>
</dbReference>
<organism evidence="1 2">
    <name type="scientific">Funneliformis mosseae</name>
    <name type="common">Endomycorrhizal fungus</name>
    <name type="synonym">Glomus mosseae</name>
    <dbReference type="NCBI Taxonomy" id="27381"/>
    <lineage>
        <taxon>Eukaryota</taxon>
        <taxon>Fungi</taxon>
        <taxon>Fungi incertae sedis</taxon>
        <taxon>Mucoromycota</taxon>
        <taxon>Glomeromycotina</taxon>
        <taxon>Glomeromycetes</taxon>
        <taxon>Glomerales</taxon>
        <taxon>Glomeraceae</taxon>
        <taxon>Funneliformis</taxon>
    </lineage>
</organism>
<evidence type="ECO:0000313" key="1">
    <source>
        <dbReference type="EMBL" id="CAG8621398.1"/>
    </source>
</evidence>